<feature type="transmembrane region" description="Helical" evidence="1">
    <location>
        <begin position="132"/>
        <end position="153"/>
    </location>
</feature>
<evidence type="ECO:0000313" key="2">
    <source>
        <dbReference type="EMBL" id="OEU23168.1"/>
    </source>
</evidence>
<dbReference type="InParanoid" id="A0A1E7FYE4"/>
<evidence type="ECO:0000313" key="3">
    <source>
        <dbReference type="Proteomes" id="UP000095751"/>
    </source>
</evidence>
<dbReference type="AlphaFoldDB" id="A0A1E7FYE4"/>
<dbReference type="Proteomes" id="UP000095751">
    <property type="component" value="Unassembled WGS sequence"/>
</dbReference>
<accession>A0A1E7FYE4</accession>
<name>A0A1E7FYE4_9STRA</name>
<dbReference type="KEGG" id="fcy:FRACYDRAFT_233338"/>
<keyword evidence="1" id="KW-0812">Transmembrane</keyword>
<feature type="transmembrane region" description="Helical" evidence="1">
    <location>
        <begin position="165"/>
        <end position="186"/>
    </location>
</feature>
<keyword evidence="1" id="KW-1133">Transmembrane helix</keyword>
<evidence type="ECO:0000256" key="1">
    <source>
        <dbReference type="SAM" id="Phobius"/>
    </source>
</evidence>
<proteinExistence type="predicted"/>
<reference evidence="2 3" key="1">
    <citation type="submission" date="2016-09" db="EMBL/GenBank/DDBJ databases">
        <title>Extensive genetic diversity and differential bi-allelic expression allows diatom success in the polar Southern Ocean.</title>
        <authorList>
            <consortium name="DOE Joint Genome Institute"/>
            <person name="Mock T."/>
            <person name="Otillar R.P."/>
            <person name="Strauss J."/>
            <person name="Dupont C."/>
            <person name="Frickenhaus S."/>
            <person name="Maumus F."/>
            <person name="Mcmullan M."/>
            <person name="Sanges R."/>
            <person name="Schmutz J."/>
            <person name="Toseland A."/>
            <person name="Valas R."/>
            <person name="Veluchamy A."/>
            <person name="Ward B.J."/>
            <person name="Allen A."/>
            <person name="Barry K."/>
            <person name="Falciatore A."/>
            <person name="Ferrante M."/>
            <person name="Fortunato A.E."/>
            <person name="Gloeckner G."/>
            <person name="Gruber A."/>
            <person name="Hipkin R."/>
            <person name="Janech M."/>
            <person name="Kroth P."/>
            <person name="Leese F."/>
            <person name="Lindquist E."/>
            <person name="Lyon B.R."/>
            <person name="Martin J."/>
            <person name="Mayer C."/>
            <person name="Parker M."/>
            <person name="Quesneville H."/>
            <person name="Raymond J."/>
            <person name="Uhlig C."/>
            <person name="Valentin K.U."/>
            <person name="Worden A.Z."/>
            <person name="Armbrust E.V."/>
            <person name="Bowler C."/>
            <person name="Green B."/>
            <person name="Moulton V."/>
            <person name="Van Oosterhout C."/>
            <person name="Grigoriev I."/>
        </authorList>
    </citation>
    <scope>NUCLEOTIDE SEQUENCE [LARGE SCALE GENOMIC DNA]</scope>
    <source>
        <strain evidence="2 3">CCMP1102</strain>
    </source>
</reference>
<dbReference type="EMBL" id="KV784353">
    <property type="protein sequence ID" value="OEU23168.1"/>
    <property type="molecule type" value="Genomic_DNA"/>
</dbReference>
<feature type="transmembrane region" description="Helical" evidence="1">
    <location>
        <begin position="47"/>
        <end position="65"/>
    </location>
</feature>
<feature type="transmembrane region" description="Helical" evidence="1">
    <location>
        <begin position="85"/>
        <end position="111"/>
    </location>
</feature>
<keyword evidence="3" id="KW-1185">Reference proteome</keyword>
<protein>
    <submittedName>
        <fullName evidence="2">Uncharacterized protein</fullName>
    </submittedName>
</protein>
<keyword evidence="1" id="KW-0472">Membrane</keyword>
<sequence length="197" mass="21928">MSNEDVEKQPVPIAGVAIAIPVANNEDGSSRNVGGGCKTTQFCYSPIYYYIKIFISVYGTVTAAMQWNKYSTDCAEWANNMAVKAWFLSMIILWAIQAVVHLVFIVTRFITKQPPSNSLYSGKFEAMLRLPLMIELVILIVVAVVGVILLHAAEDENDECVGEFWGLRIHAYTYIVLGLLMILRFGKAPQADASERQ</sequence>
<gene>
    <name evidence="2" type="ORF">FRACYDRAFT_233338</name>
</gene>
<organism evidence="2 3">
    <name type="scientific">Fragilariopsis cylindrus CCMP1102</name>
    <dbReference type="NCBI Taxonomy" id="635003"/>
    <lineage>
        <taxon>Eukaryota</taxon>
        <taxon>Sar</taxon>
        <taxon>Stramenopiles</taxon>
        <taxon>Ochrophyta</taxon>
        <taxon>Bacillariophyta</taxon>
        <taxon>Bacillariophyceae</taxon>
        <taxon>Bacillariophycidae</taxon>
        <taxon>Bacillariales</taxon>
        <taxon>Bacillariaceae</taxon>
        <taxon>Fragilariopsis</taxon>
    </lineage>
</organism>